<feature type="region of interest" description="Disordered" evidence="1">
    <location>
        <begin position="35"/>
        <end position="91"/>
    </location>
</feature>
<protein>
    <submittedName>
        <fullName evidence="3">Uncharacterized protein</fullName>
    </submittedName>
</protein>
<keyword evidence="2" id="KW-0732">Signal</keyword>
<dbReference type="Gene3D" id="3.10.450.160">
    <property type="entry name" value="inner membrane protein cigr"/>
    <property type="match status" value="1"/>
</dbReference>
<accession>A0A5B0VDN4</accession>
<dbReference type="RefSeq" id="WP_149600760.1">
    <property type="nucleotide sequence ID" value="NZ_VTUU01000006.1"/>
</dbReference>
<evidence type="ECO:0000313" key="3">
    <source>
        <dbReference type="EMBL" id="KAA1172800.1"/>
    </source>
</evidence>
<dbReference type="AlphaFoldDB" id="A0A5B0VDN4"/>
<feature type="chain" id="PRO_5023009751" evidence="2">
    <location>
        <begin position="23"/>
        <end position="140"/>
    </location>
</feature>
<dbReference type="Proteomes" id="UP000323161">
    <property type="component" value="Unassembled WGS sequence"/>
</dbReference>
<evidence type="ECO:0000313" key="4">
    <source>
        <dbReference type="Proteomes" id="UP000323161"/>
    </source>
</evidence>
<dbReference type="EMBL" id="VTUU01000006">
    <property type="protein sequence ID" value="KAA1172800.1"/>
    <property type="molecule type" value="Genomic_DNA"/>
</dbReference>
<organism evidence="3 4">
    <name type="scientific">Marinobacter salinexigens</name>
    <dbReference type="NCBI Taxonomy" id="2919747"/>
    <lineage>
        <taxon>Bacteria</taxon>
        <taxon>Pseudomonadati</taxon>
        <taxon>Pseudomonadota</taxon>
        <taxon>Gammaproteobacteria</taxon>
        <taxon>Pseudomonadales</taxon>
        <taxon>Marinobacteraceae</taxon>
        <taxon>Marinobacter</taxon>
    </lineage>
</organism>
<sequence>MKKLLITSIAAIALGFAGVASADSYRGEHYPPGIQKRLDQGKGLPPGHQKKYLRAEYRRDDHRRHRDYDDRHRYDRDHRDYRDGYRGGYRDRYRSKYDDRRYRYRDGYRTSLGINDHLPPELRVVRIINDAHSLIEQSRR</sequence>
<gene>
    <name evidence="3" type="ORF">FWJ25_13385</name>
</gene>
<feature type="signal peptide" evidence="2">
    <location>
        <begin position="1"/>
        <end position="22"/>
    </location>
</feature>
<proteinExistence type="predicted"/>
<comment type="caution">
    <text evidence="3">The sequence shown here is derived from an EMBL/GenBank/DDBJ whole genome shotgun (WGS) entry which is preliminary data.</text>
</comment>
<reference evidence="3 4" key="1">
    <citation type="submission" date="2019-08" db="EMBL/GenBank/DDBJ databases">
        <title>Marinobacter ZYF650 sp. nov., a marine bacterium isolated from seawater of the Mariana trench.</title>
        <authorList>
            <person name="Ahmad W."/>
        </authorList>
    </citation>
    <scope>NUCLEOTIDE SEQUENCE [LARGE SCALE GENOMIC DNA]</scope>
    <source>
        <strain evidence="3 4">ZYF650</strain>
    </source>
</reference>
<evidence type="ECO:0000256" key="1">
    <source>
        <dbReference type="SAM" id="MobiDB-lite"/>
    </source>
</evidence>
<name>A0A5B0VDN4_9GAMM</name>
<keyword evidence="4" id="KW-1185">Reference proteome</keyword>
<evidence type="ECO:0000256" key="2">
    <source>
        <dbReference type="SAM" id="SignalP"/>
    </source>
</evidence>
<feature type="compositionally biased region" description="Basic and acidic residues" evidence="1">
    <location>
        <begin position="53"/>
        <end position="91"/>
    </location>
</feature>